<name>A0ABV7R4I5_9RHOB</name>
<evidence type="ECO:0000259" key="8">
    <source>
        <dbReference type="Pfam" id="PF08501"/>
    </source>
</evidence>
<dbReference type="Pfam" id="PF01488">
    <property type="entry name" value="Shikimate_DH"/>
    <property type="match status" value="1"/>
</dbReference>
<sequence length="260" mass="27326">MISGTTRFVPLLAHPCRHVRTPGVFNAECAGRELDMVMVPLDVRPDMLAQTIAALRAMDNLAGMVITIPHKTEVAQYCDRLTGATEMLGVCNIIRRETDGSLTGAMFDGEGFVAGLRHRGHDPAGRRVLLIGAGGAASGLAHALAGAGVARLTIANRSAEKAETLARQLKAVFPGTDLGAGPDDPAGYDLVINGTSLGMHAGDALPVDPDRLGPGTLVAEVVMQPDMTPLLAAAEARGCRIHKGINMIEQQVRLLVDFLI</sequence>
<comment type="caution">
    <text evidence="9">The sequence shown here is derived from an EMBL/GenBank/DDBJ whole genome shotgun (WGS) entry which is preliminary data.</text>
</comment>
<evidence type="ECO:0000256" key="1">
    <source>
        <dbReference type="ARBA" id="ARBA00004871"/>
    </source>
</evidence>
<dbReference type="SUPFAM" id="SSF51735">
    <property type="entry name" value="NAD(P)-binding Rossmann-fold domains"/>
    <property type="match status" value="1"/>
</dbReference>
<evidence type="ECO:0000256" key="5">
    <source>
        <dbReference type="ARBA" id="ARBA00023141"/>
    </source>
</evidence>
<keyword evidence="5" id="KW-0057">Aromatic amino acid biosynthesis</keyword>
<proteinExistence type="predicted"/>
<dbReference type="Gene3D" id="3.40.50.10860">
    <property type="entry name" value="Leucine Dehydrogenase, chain A, domain 1"/>
    <property type="match status" value="1"/>
</dbReference>
<keyword evidence="10" id="KW-1185">Reference proteome</keyword>
<feature type="domain" description="Shikimate dehydrogenase substrate binding N-terminal" evidence="8">
    <location>
        <begin position="11"/>
        <end position="94"/>
    </location>
</feature>
<dbReference type="InterPro" id="IPR036291">
    <property type="entry name" value="NAD(P)-bd_dom_sf"/>
</dbReference>
<dbReference type="InterPro" id="IPR006151">
    <property type="entry name" value="Shikm_DH/Glu-tRNA_Rdtase"/>
</dbReference>
<dbReference type="Gene3D" id="3.40.50.720">
    <property type="entry name" value="NAD(P)-binding Rossmann-like Domain"/>
    <property type="match status" value="1"/>
</dbReference>
<evidence type="ECO:0000313" key="10">
    <source>
        <dbReference type="Proteomes" id="UP001595721"/>
    </source>
</evidence>
<evidence type="ECO:0000313" key="9">
    <source>
        <dbReference type="EMBL" id="MFC3527883.1"/>
    </source>
</evidence>
<protein>
    <recommendedName>
        <fullName evidence="2">shikimate dehydrogenase (NADP(+))</fullName>
        <ecNumber evidence="2">1.1.1.25</ecNumber>
    </recommendedName>
</protein>
<dbReference type="InterPro" id="IPR046346">
    <property type="entry name" value="Aminoacid_DH-like_N_sf"/>
</dbReference>
<dbReference type="CDD" id="cd01065">
    <property type="entry name" value="NAD_bind_Shikimate_DH"/>
    <property type="match status" value="1"/>
</dbReference>
<keyword evidence="4" id="KW-0560">Oxidoreductase</keyword>
<dbReference type="RefSeq" id="WP_377743463.1">
    <property type="nucleotide sequence ID" value="NZ_JBHRXJ010000004.1"/>
</dbReference>
<reference evidence="10" key="1">
    <citation type="journal article" date="2019" name="Int. J. Syst. Evol. Microbiol.">
        <title>The Global Catalogue of Microorganisms (GCM) 10K type strain sequencing project: providing services to taxonomists for standard genome sequencing and annotation.</title>
        <authorList>
            <consortium name="The Broad Institute Genomics Platform"/>
            <consortium name="The Broad Institute Genome Sequencing Center for Infectious Disease"/>
            <person name="Wu L."/>
            <person name="Ma J."/>
        </authorList>
    </citation>
    <scope>NUCLEOTIDE SEQUENCE [LARGE SCALE GENOMIC DNA]</scope>
    <source>
        <strain evidence="10">KCTC 42899</strain>
    </source>
</reference>
<keyword evidence="3" id="KW-0521">NADP</keyword>
<evidence type="ECO:0000256" key="4">
    <source>
        <dbReference type="ARBA" id="ARBA00023002"/>
    </source>
</evidence>
<evidence type="ECO:0000256" key="6">
    <source>
        <dbReference type="ARBA" id="ARBA00049442"/>
    </source>
</evidence>
<dbReference type="InterPro" id="IPR013708">
    <property type="entry name" value="Shikimate_DH-bd_N"/>
</dbReference>
<organism evidence="9 10">
    <name type="scientific">Paracoccus mangrovi</name>
    <dbReference type="NCBI Taxonomy" id="1715645"/>
    <lineage>
        <taxon>Bacteria</taxon>
        <taxon>Pseudomonadati</taxon>
        <taxon>Pseudomonadota</taxon>
        <taxon>Alphaproteobacteria</taxon>
        <taxon>Rhodobacterales</taxon>
        <taxon>Paracoccaceae</taxon>
        <taxon>Paracoccus</taxon>
    </lineage>
</organism>
<comment type="pathway">
    <text evidence="1">Metabolic intermediate biosynthesis; chorismate biosynthesis; chorismate from D-erythrose 4-phosphate and phosphoenolpyruvate: step 4/7.</text>
</comment>
<evidence type="ECO:0000256" key="2">
    <source>
        <dbReference type="ARBA" id="ARBA00012962"/>
    </source>
</evidence>
<dbReference type="InterPro" id="IPR022893">
    <property type="entry name" value="Shikimate_DH_fam"/>
</dbReference>
<dbReference type="PANTHER" id="PTHR21089">
    <property type="entry name" value="SHIKIMATE DEHYDROGENASE"/>
    <property type="match status" value="1"/>
</dbReference>
<dbReference type="Proteomes" id="UP001595721">
    <property type="component" value="Unassembled WGS sequence"/>
</dbReference>
<dbReference type="Pfam" id="PF08501">
    <property type="entry name" value="Shikimate_dh_N"/>
    <property type="match status" value="1"/>
</dbReference>
<evidence type="ECO:0000256" key="3">
    <source>
        <dbReference type="ARBA" id="ARBA00022857"/>
    </source>
</evidence>
<comment type="catalytic activity">
    <reaction evidence="6">
        <text>shikimate + NADP(+) = 3-dehydroshikimate + NADPH + H(+)</text>
        <dbReference type="Rhea" id="RHEA:17737"/>
        <dbReference type="ChEBI" id="CHEBI:15378"/>
        <dbReference type="ChEBI" id="CHEBI:16630"/>
        <dbReference type="ChEBI" id="CHEBI:36208"/>
        <dbReference type="ChEBI" id="CHEBI:57783"/>
        <dbReference type="ChEBI" id="CHEBI:58349"/>
        <dbReference type="EC" id="1.1.1.25"/>
    </reaction>
</comment>
<dbReference type="EMBL" id="JBHRXJ010000004">
    <property type="protein sequence ID" value="MFC3527883.1"/>
    <property type="molecule type" value="Genomic_DNA"/>
</dbReference>
<evidence type="ECO:0000259" key="7">
    <source>
        <dbReference type="Pfam" id="PF01488"/>
    </source>
</evidence>
<dbReference type="PANTHER" id="PTHR21089:SF1">
    <property type="entry name" value="BIFUNCTIONAL 3-DEHYDROQUINATE DEHYDRATASE_SHIKIMATE DEHYDROGENASE, CHLOROPLASTIC"/>
    <property type="match status" value="1"/>
</dbReference>
<accession>A0ABV7R4I5</accession>
<gene>
    <name evidence="9" type="ORF">ACFOMH_06805</name>
</gene>
<keyword evidence="5" id="KW-0028">Amino-acid biosynthesis</keyword>
<dbReference type="EC" id="1.1.1.25" evidence="2"/>
<feature type="domain" description="Quinate/shikimate 5-dehydrogenase/glutamyl-tRNA reductase" evidence="7">
    <location>
        <begin position="124"/>
        <end position="173"/>
    </location>
</feature>
<dbReference type="SUPFAM" id="SSF53223">
    <property type="entry name" value="Aminoacid dehydrogenase-like, N-terminal domain"/>
    <property type="match status" value="1"/>
</dbReference>